<dbReference type="Pfam" id="PF17136">
    <property type="entry name" value="ribosomal_L24"/>
    <property type="match status" value="1"/>
</dbReference>
<evidence type="ECO:0000256" key="11">
    <source>
        <dbReference type="RuleBase" id="RU003477"/>
    </source>
</evidence>
<evidence type="ECO:0000259" key="12">
    <source>
        <dbReference type="SMART" id="SM00739"/>
    </source>
</evidence>
<dbReference type="EMBL" id="FNCK01000003">
    <property type="protein sequence ID" value="SDG11800.1"/>
    <property type="molecule type" value="Genomic_DNA"/>
</dbReference>
<dbReference type="GO" id="GO:1990904">
    <property type="term" value="C:ribonucleoprotein complex"/>
    <property type="evidence" value="ECO:0007669"/>
    <property type="project" value="UniProtKB-KW"/>
</dbReference>
<dbReference type="GO" id="GO:0006412">
    <property type="term" value="P:translation"/>
    <property type="evidence" value="ECO:0007669"/>
    <property type="project" value="UniProtKB-UniRule"/>
</dbReference>
<dbReference type="GO" id="GO:0005840">
    <property type="term" value="C:ribosome"/>
    <property type="evidence" value="ECO:0007669"/>
    <property type="project" value="UniProtKB-KW"/>
</dbReference>
<dbReference type="InterPro" id="IPR014722">
    <property type="entry name" value="Rib_uL2_dom2"/>
</dbReference>
<evidence type="ECO:0000313" key="14">
    <source>
        <dbReference type="Proteomes" id="UP000199708"/>
    </source>
</evidence>
<dbReference type="OrthoDB" id="9807419at2"/>
<comment type="subunit">
    <text evidence="3 10">Part of the 50S ribosomal subunit.</text>
</comment>
<evidence type="ECO:0000313" key="13">
    <source>
        <dbReference type="EMBL" id="SDG11800.1"/>
    </source>
</evidence>
<evidence type="ECO:0000256" key="3">
    <source>
        <dbReference type="ARBA" id="ARBA00011838"/>
    </source>
</evidence>
<dbReference type="CDD" id="cd06089">
    <property type="entry name" value="KOW_RPL26"/>
    <property type="match status" value="1"/>
</dbReference>
<feature type="domain" description="KOW" evidence="12">
    <location>
        <begin position="2"/>
        <end position="29"/>
    </location>
</feature>
<keyword evidence="14" id="KW-1185">Reference proteome</keyword>
<keyword evidence="6 10" id="KW-0689">Ribosomal protein</keyword>
<dbReference type="InterPro" id="IPR003256">
    <property type="entry name" value="Ribosomal_uL24"/>
</dbReference>
<keyword evidence="7 10" id="KW-0687">Ribonucleoprotein</keyword>
<keyword evidence="5 10" id="KW-0694">RNA-binding</keyword>
<protein>
    <recommendedName>
        <fullName evidence="8 10">Large ribosomal subunit protein uL24</fullName>
    </recommendedName>
</protein>
<evidence type="ECO:0000256" key="10">
    <source>
        <dbReference type="HAMAP-Rule" id="MF_01326"/>
    </source>
</evidence>
<dbReference type="InterPro" id="IPR041988">
    <property type="entry name" value="Ribosomal_uL24_KOW"/>
</dbReference>
<dbReference type="HAMAP" id="MF_01326_B">
    <property type="entry name" value="Ribosomal_uL24_B"/>
    <property type="match status" value="1"/>
</dbReference>
<reference evidence="13 14" key="1">
    <citation type="submission" date="2016-10" db="EMBL/GenBank/DDBJ databases">
        <authorList>
            <person name="de Groot N.N."/>
        </authorList>
    </citation>
    <scope>NUCLEOTIDE SEQUENCE [LARGE SCALE GENOMIC DNA]</scope>
    <source>
        <strain evidence="13 14">ATCC BAA-466</strain>
    </source>
</reference>
<dbReference type="SMART" id="SM00739">
    <property type="entry name" value="KOW"/>
    <property type="match status" value="1"/>
</dbReference>
<evidence type="ECO:0000256" key="5">
    <source>
        <dbReference type="ARBA" id="ARBA00022884"/>
    </source>
</evidence>
<evidence type="ECO:0000256" key="4">
    <source>
        <dbReference type="ARBA" id="ARBA00022730"/>
    </source>
</evidence>
<evidence type="ECO:0000256" key="9">
    <source>
        <dbReference type="ARBA" id="ARBA00058688"/>
    </source>
</evidence>
<dbReference type="PANTHER" id="PTHR12903">
    <property type="entry name" value="MITOCHONDRIAL RIBOSOMAL PROTEIN L24"/>
    <property type="match status" value="1"/>
</dbReference>
<gene>
    <name evidence="10" type="primary">rplX</name>
    <name evidence="13" type="ORF">SAMN05421791_10394</name>
</gene>
<comment type="function">
    <text evidence="9 10">One of the proteins that surrounds the polypeptide exit tunnel on the outside of the subunit.</text>
</comment>
<evidence type="ECO:0000256" key="6">
    <source>
        <dbReference type="ARBA" id="ARBA00022980"/>
    </source>
</evidence>
<dbReference type="GO" id="GO:0003735">
    <property type="term" value="F:structural constituent of ribosome"/>
    <property type="evidence" value="ECO:0007669"/>
    <property type="project" value="InterPro"/>
</dbReference>
<dbReference type="InterPro" id="IPR005825">
    <property type="entry name" value="Ribosomal_uL24_CS"/>
</dbReference>
<dbReference type="Gene3D" id="2.30.30.30">
    <property type="match status" value="1"/>
</dbReference>
<dbReference type="AlphaFoldDB" id="A0A1G7RPB3"/>
<evidence type="ECO:0000256" key="1">
    <source>
        <dbReference type="ARBA" id="ARBA00004072"/>
    </source>
</evidence>
<keyword evidence="4 10" id="KW-0699">rRNA-binding</keyword>
<comment type="function">
    <text evidence="1 10">One of two assembly initiator proteins, it binds directly to the 5'-end of the 23S rRNA, where it nucleates assembly of the 50S subunit.</text>
</comment>
<evidence type="ECO:0000256" key="2">
    <source>
        <dbReference type="ARBA" id="ARBA00010618"/>
    </source>
</evidence>
<dbReference type="InterPro" id="IPR005824">
    <property type="entry name" value="KOW"/>
</dbReference>
<evidence type="ECO:0000256" key="7">
    <source>
        <dbReference type="ARBA" id="ARBA00023274"/>
    </source>
</evidence>
<evidence type="ECO:0000256" key="8">
    <source>
        <dbReference type="ARBA" id="ARBA00035206"/>
    </source>
</evidence>
<dbReference type="InterPro" id="IPR008991">
    <property type="entry name" value="Translation_prot_SH3-like_sf"/>
</dbReference>
<dbReference type="GO" id="GO:0019843">
    <property type="term" value="F:rRNA binding"/>
    <property type="evidence" value="ECO:0007669"/>
    <property type="project" value="UniProtKB-UniRule"/>
</dbReference>
<comment type="similarity">
    <text evidence="2 10 11">Belongs to the universal ribosomal protein uL24 family.</text>
</comment>
<dbReference type="InterPro" id="IPR057264">
    <property type="entry name" value="Ribosomal_uL24_C"/>
</dbReference>
<proteinExistence type="inferred from homology"/>
<sequence>MRIKTGDKVLVISGKDKGKQGTVIKSIPSEDKVVVEGINIAKKHRKPSQTQTGGIEEFPAAIHVSNVKLVDPETGEASRVGYRFEDGKKVRFAKKSDKTIN</sequence>
<dbReference type="RefSeq" id="WP_090289508.1">
    <property type="nucleotide sequence ID" value="NZ_FNCK01000003.1"/>
</dbReference>
<organism evidence="13 14">
    <name type="scientific">Facklamia miroungae</name>
    <dbReference type="NCBI Taxonomy" id="120956"/>
    <lineage>
        <taxon>Bacteria</taxon>
        <taxon>Bacillati</taxon>
        <taxon>Bacillota</taxon>
        <taxon>Bacilli</taxon>
        <taxon>Lactobacillales</taxon>
        <taxon>Aerococcaceae</taxon>
        <taxon>Facklamia</taxon>
    </lineage>
</organism>
<dbReference type="PROSITE" id="PS01108">
    <property type="entry name" value="RIBOSOMAL_L24"/>
    <property type="match status" value="1"/>
</dbReference>
<dbReference type="NCBIfam" id="TIGR01079">
    <property type="entry name" value="rplX_bact"/>
    <property type="match status" value="1"/>
</dbReference>
<accession>A0A1G7RPB3</accession>
<name>A0A1G7RPB3_9LACT</name>
<dbReference type="Pfam" id="PF00467">
    <property type="entry name" value="KOW"/>
    <property type="match status" value="1"/>
</dbReference>
<dbReference type="Proteomes" id="UP000199708">
    <property type="component" value="Unassembled WGS sequence"/>
</dbReference>
<dbReference type="SUPFAM" id="SSF50104">
    <property type="entry name" value="Translation proteins SH3-like domain"/>
    <property type="match status" value="1"/>
</dbReference>
<dbReference type="FunFam" id="2.30.30.30:FF:000004">
    <property type="entry name" value="50S ribosomal protein L24"/>
    <property type="match status" value="1"/>
</dbReference>
<dbReference type="STRING" id="120956.SAMN05421791_10394"/>